<dbReference type="PATRIC" id="fig|1110502.3.peg.3689"/>
<dbReference type="AlphaFoldDB" id="I3TRP6"/>
<protein>
    <recommendedName>
        <fullName evidence="4">YkgJ family cysteine cluster protein</fullName>
    </recommendedName>
</protein>
<sequence length="232" mass="24353">MPDPQPDPLTPVLDDIADLGALTRSLSGRYEAIFRGFRAALARRLDQAETMADAALQAMEMAEATAAAFRSAFPNQPALACTGGCAACCHLFVAVPPGVARAMAAHIAATHPPAARDRLIADLRAAAAAAASMADPARLRRRCPLLGADDRCTVYDVRPPACRAFTSTSAARCRQLLDDPSRDVPQNAGQYRLFIEATAALQDAARHRALPAEQQGLAAALLAALDNADPDG</sequence>
<dbReference type="Proteomes" id="UP000005258">
    <property type="component" value="Plasmid pTM1"/>
</dbReference>
<feature type="coiled-coil region" evidence="1">
    <location>
        <begin position="38"/>
        <end position="65"/>
    </location>
</feature>
<geneLocation type="plasmid" evidence="2 3">
    <name>pTM1</name>
</geneLocation>
<evidence type="ECO:0000313" key="2">
    <source>
        <dbReference type="EMBL" id="AFK55434.1"/>
    </source>
</evidence>
<name>I3TRP6_TISMK</name>
<gene>
    <name evidence="2" type="ordered locus">TMO_a0031</name>
</gene>
<organism evidence="2 3">
    <name type="scientific">Tistrella mobilis (strain KA081020-065)</name>
    <dbReference type="NCBI Taxonomy" id="1110502"/>
    <lineage>
        <taxon>Bacteria</taxon>
        <taxon>Pseudomonadati</taxon>
        <taxon>Pseudomonadota</taxon>
        <taxon>Alphaproteobacteria</taxon>
        <taxon>Geminicoccales</taxon>
        <taxon>Geminicoccaceae</taxon>
        <taxon>Tistrella</taxon>
    </lineage>
</organism>
<evidence type="ECO:0000313" key="3">
    <source>
        <dbReference type="Proteomes" id="UP000005258"/>
    </source>
</evidence>
<dbReference type="RefSeq" id="WP_014747111.1">
    <property type="nucleotide sequence ID" value="NC_017957.2"/>
</dbReference>
<keyword evidence="1" id="KW-0175">Coiled coil</keyword>
<proteinExistence type="predicted"/>
<dbReference type="Pfam" id="PF03692">
    <property type="entry name" value="CxxCxxCC"/>
    <property type="match status" value="1"/>
</dbReference>
<evidence type="ECO:0008006" key="4">
    <source>
        <dbReference type="Google" id="ProtNLM"/>
    </source>
</evidence>
<dbReference type="InterPro" id="IPR005358">
    <property type="entry name" value="Puta_zinc/iron-chelating_dom"/>
</dbReference>
<dbReference type="EMBL" id="CP003237">
    <property type="protein sequence ID" value="AFK55434.1"/>
    <property type="molecule type" value="Genomic_DNA"/>
</dbReference>
<evidence type="ECO:0000256" key="1">
    <source>
        <dbReference type="SAM" id="Coils"/>
    </source>
</evidence>
<dbReference type="HOGENOM" id="CLU_1249514_0_0_5"/>
<keyword evidence="2" id="KW-0614">Plasmid</keyword>
<accession>I3TRP6</accession>
<keyword evidence="3" id="KW-1185">Reference proteome</keyword>
<dbReference type="KEGG" id="tmo:TMO_a0031"/>
<reference evidence="2 3" key="1">
    <citation type="journal article" date="2012" name="J. Am. Chem. Soc.">
        <title>Bacterial biosynthesis and maturation of the didemnin anti-cancer agents.</title>
        <authorList>
            <person name="Xu Y."/>
            <person name="Kersten R.D."/>
            <person name="Nam S.J."/>
            <person name="Lu L."/>
            <person name="Al-Suwailem A.M."/>
            <person name="Zheng H."/>
            <person name="Fenical W."/>
            <person name="Dorrestein P.C."/>
            <person name="Moore B.S."/>
            <person name="Qian P.Y."/>
        </authorList>
    </citation>
    <scope>NUCLEOTIDE SEQUENCE [LARGE SCALE GENOMIC DNA]</scope>
    <source>
        <strain evidence="2 3">KA081020-065</strain>
    </source>
</reference>